<evidence type="ECO:0000313" key="1">
    <source>
        <dbReference type="EMBL" id="MVT11372.1"/>
    </source>
</evidence>
<name>A0A7K1UAH6_9BACT</name>
<organism evidence="1 2">
    <name type="scientific">Chitinophaga tropicalis</name>
    <dbReference type="NCBI Taxonomy" id="2683588"/>
    <lineage>
        <taxon>Bacteria</taxon>
        <taxon>Pseudomonadati</taxon>
        <taxon>Bacteroidota</taxon>
        <taxon>Chitinophagia</taxon>
        <taxon>Chitinophagales</taxon>
        <taxon>Chitinophagaceae</taxon>
        <taxon>Chitinophaga</taxon>
    </lineage>
</organism>
<evidence type="ECO:0000313" key="2">
    <source>
        <dbReference type="Proteomes" id="UP000461730"/>
    </source>
</evidence>
<dbReference type="RefSeq" id="WP_157308799.1">
    <property type="nucleotide sequence ID" value="NZ_WRXN01000013.1"/>
</dbReference>
<reference evidence="1 2" key="1">
    <citation type="submission" date="2019-12" db="EMBL/GenBank/DDBJ databases">
        <title>Chitinophaga sp. strain ysch24 (GDMCC 1.1355), whole genome shotgun sequence.</title>
        <authorList>
            <person name="Zhang X."/>
        </authorList>
    </citation>
    <scope>NUCLEOTIDE SEQUENCE [LARGE SCALE GENOMIC DNA]</scope>
    <source>
        <strain evidence="2">ysch24</strain>
    </source>
</reference>
<protein>
    <submittedName>
        <fullName evidence="1">Uncharacterized protein</fullName>
    </submittedName>
</protein>
<sequence>MTVREIAGRIPAEYRKEILETNMISQATANSADVSMHYLLTIWKNYVEPNEIVDMGCGLCKERILKNYRELQPILVELEKQSNLLNAL</sequence>
<dbReference type="Proteomes" id="UP000461730">
    <property type="component" value="Unassembled WGS sequence"/>
</dbReference>
<dbReference type="AlphaFoldDB" id="A0A7K1UAH6"/>
<comment type="caution">
    <text evidence="1">The sequence shown here is derived from an EMBL/GenBank/DDBJ whole genome shotgun (WGS) entry which is preliminary data.</text>
</comment>
<keyword evidence="2" id="KW-1185">Reference proteome</keyword>
<accession>A0A7K1UAH6</accession>
<dbReference type="EMBL" id="WRXN01000013">
    <property type="protein sequence ID" value="MVT11372.1"/>
    <property type="molecule type" value="Genomic_DNA"/>
</dbReference>
<proteinExistence type="predicted"/>
<gene>
    <name evidence="1" type="ORF">GO493_24110</name>
</gene>